<organism evidence="2 3">
    <name type="scientific">Candidatus Pseudoramibacter fermentans</name>
    <dbReference type="NCBI Taxonomy" id="2594427"/>
    <lineage>
        <taxon>Bacteria</taxon>
        <taxon>Bacillati</taxon>
        <taxon>Bacillota</taxon>
        <taxon>Clostridia</taxon>
        <taxon>Eubacteriales</taxon>
        <taxon>Eubacteriaceae</taxon>
        <taxon>Pseudoramibacter</taxon>
    </lineage>
</organism>
<sequence length="232" mass="25487">MTMFFWDWTMIILIPGLIISAIAQAKVTSSFNRYSRIQSRSGLTGFETANRLLAVQNVPVTLHSIAGNLTDHFDPRNKTIGLSQPVGNSASLAAVAVAAHETGHAYQDYEGYFGLKFRNAIVPVCNFATNAAWPLFFIGLIFGGASQYGVMLMNIGILFFSFSLIFNLVTLPVEFNASHRALVMLQENQMLGPDEIKGARRVLSAAAMTYVAATLVSFLNLLRMILLRDSRS</sequence>
<dbReference type="Proteomes" id="UP000473648">
    <property type="component" value="Unassembled WGS sequence"/>
</dbReference>
<evidence type="ECO:0000313" key="3">
    <source>
        <dbReference type="Proteomes" id="UP000473648"/>
    </source>
</evidence>
<gene>
    <name evidence="2" type="ORF">FRC53_04655</name>
</gene>
<keyword evidence="1" id="KW-0812">Transmembrane</keyword>
<keyword evidence="3" id="KW-1185">Reference proteome</keyword>
<dbReference type="AlphaFoldDB" id="A0A6L5GRF1"/>
<evidence type="ECO:0000256" key="1">
    <source>
        <dbReference type="SAM" id="Phobius"/>
    </source>
</evidence>
<accession>A0A6L5GRF1</accession>
<dbReference type="Pfam" id="PF04298">
    <property type="entry name" value="Zn_peptidase_2"/>
    <property type="match status" value="1"/>
</dbReference>
<dbReference type="PANTHER" id="PTHR36434">
    <property type="entry name" value="MEMBRANE PROTEASE YUGP-RELATED"/>
    <property type="match status" value="1"/>
</dbReference>
<dbReference type="InterPro" id="IPR007395">
    <property type="entry name" value="Zn_peptidase_2"/>
</dbReference>
<feature type="transmembrane region" description="Helical" evidence="1">
    <location>
        <begin position="131"/>
        <end position="150"/>
    </location>
</feature>
<dbReference type="PANTHER" id="PTHR36434:SF1">
    <property type="entry name" value="MEMBRANE PROTEASE YUGP-RELATED"/>
    <property type="match status" value="1"/>
</dbReference>
<keyword evidence="1" id="KW-0472">Membrane</keyword>
<reference evidence="2" key="1">
    <citation type="journal article" date="2020" name="Appl. Environ. Microbiol.">
        <title>Medium-Chain Fatty Acid Synthesis by 'Candidatus Weimeria bifida' gen. nov., sp. nov., and 'Candidatus Pseudoramibacter fermentans' sp. nov.</title>
        <authorList>
            <person name="Scarborough M.J."/>
            <person name="Myers K.S."/>
            <person name="Donohue T.J."/>
            <person name="Noguera D.R."/>
        </authorList>
    </citation>
    <scope>NUCLEOTIDE SEQUENCE</scope>
    <source>
        <strain evidence="2">EUB1.1</strain>
    </source>
</reference>
<comment type="caution">
    <text evidence="2">The sequence shown here is derived from an EMBL/GenBank/DDBJ whole genome shotgun (WGS) entry which is preliminary data.</text>
</comment>
<proteinExistence type="predicted"/>
<feature type="transmembrane region" description="Helical" evidence="1">
    <location>
        <begin position="157"/>
        <end position="175"/>
    </location>
</feature>
<feature type="transmembrane region" description="Helical" evidence="1">
    <location>
        <begin position="202"/>
        <end position="222"/>
    </location>
</feature>
<dbReference type="EMBL" id="VOGB01000004">
    <property type="protein sequence ID" value="MQM72708.1"/>
    <property type="molecule type" value="Genomic_DNA"/>
</dbReference>
<evidence type="ECO:0000313" key="2">
    <source>
        <dbReference type="EMBL" id="MQM72708.1"/>
    </source>
</evidence>
<name>A0A6L5GRF1_9FIRM</name>
<protein>
    <submittedName>
        <fullName evidence="2">Zinc metallopeptidase</fullName>
    </submittedName>
</protein>
<keyword evidence="1" id="KW-1133">Transmembrane helix</keyword>